<dbReference type="EMBL" id="BKCJ010595220">
    <property type="protein sequence ID" value="GFB29458.1"/>
    <property type="molecule type" value="Genomic_DNA"/>
</dbReference>
<sequence>MGNLEYGNGLLVKKVITVCDAEVADSINIGEVGHGVSTVDDQMQIIESKMVRVVSRLEQVRPHVEQGQQAATQRDETIMGLSQQFTKLLVPVSEVMMSGVFCFCKHRSLTDIYVGSGSKNLEIIMNGCIGFQTKDCNSQGNFGYVMALE</sequence>
<organism evidence="1">
    <name type="scientific">Tanacetum cinerariifolium</name>
    <name type="common">Dalmatian daisy</name>
    <name type="synonym">Chrysanthemum cinerariifolium</name>
    <dbReference type="NCBI Taxonomy" id="118510"/>
    <lineage>
        <taxon>Eukaryota</taxon>
        <taxon>Viridiplantae</taxon>
        <taxon>Streptophyta</taxon>
        <taxon>Embryophyta</taxon>
        <taxon>Tracheophyta</taxon>
        <taxon>Spermatophyta</taxon>
        <taxon>Magnoliopsida</taxon>
        <taxon>eudicotyledons</taxon>
        <taxon>Gunneridae</taxon>
        <taxon>Pentapetalae</taxon>
        <taxon>asterids</taxon>
        <taxon>campanulids</taxon>
        <taxon>Asterales</taxon>
        <taxon>Asteraceae</taxon>
        <taxon>Asteroideae</taxon>
        <taxon>Anthemideae</taxon>
        <taxon>Anthemidinae</taxon>
        <taxon>Tanacetum</taxon>
    </lineage>
</organism>
<accession>A0A699LCE8</accession>
<proteinExistence type="predicted"/>
<evidence type="ECO:0000313" key="1">
    <source>
        <dbReference type="EMBL" id="GFB29458.1"/>
    </source>
</evidence>
<reference evidence="1" key="1">
    <citation type="journal article" date="2019" name="Sci. Rep.">
        <title>Draft genome of Tanacetum cinerariifolium, the natural source of mosquito coil.</title>
        <authorList>
            <person name="Yamashiro T."/>
            <person name="Shiraishi A."/>
            <person name="Satake H."/>
            <person name="Nakayama K."/>
        </authorList>
    </citation>
    <scope>NUCLEOTIDE SEQUENCE</scope>
</reference>
<name>A0A699LCE8_TANCI</name>
<comment type="caution">
    <text evidence="1">The sequence shown here is derived from an EMBL/GenBank/DDBJ whole genome shotgun (WGS) entry which is preliminary data.</text>
</comment>
<dbReference type="AlphaFoldDB" id="A0A699LCE8"/>
<protein>
    <submittedName>
        <fullName evidence="1">Uncharacterized protein</fullName>
    </submittedName>
</protein>
<gene>
    <name evidence="1" type="ORF">Tci_701429</name>
</gene>